<evidence type="ECO:0000313" key="1">
    <source>
        <dbReference type="EMBL" id="AFZ66732.1"/>
    </source>
</evidence>
<organism evidence="1 2">
    <name type="scientific">Deinococcus peraridilitoris (strain DSM 19664 / LMG 22246 / CIP 109416 / KR-200)</name>
    <dbReference type="NCBI Taxonomy" id="937777"/>
    <lineage>
        <taxon>Bacteria</taxon>
        <taxon>Thermotogati</taxon>
        <taxon>Deinococcota</taxon>
        <taxon>Deinococci</taxon>
        <taxon>Deinococcales</taxon>
        <taxon>Deinococcaceae</taxon>
        <taxon>Deinococcus</taxon>
    </lineage>
</organism>
<proteinExistence type="predicted"/>
<accession>L0A0N8</accession>
<dbReference type="STRING" id="937777.Deipe_1176"/>
<sequence length="47" mass="5134">MFLFCCGSFAEAKPVLAPSFTVSAGQFPAYVLPKRQEGLRTPKANTR</sequence>
<protein>
    <submittedName>
        <fullName evidence="1">Uncharacterized protein</fullName>
    </submittedName>
</protein>
<dbReference type="KEGG" id="dpd:Deipe_1176"/>
<name>L0A0N8_DEIPD</name>
<reference evidence="2" key="1">
    <citation type="submission" date="2012-03" db="EMBL/GenBank/DDBJ databases">
        <title>Complete sequence of chromosome of Deinococcus peraridilitoris DSM 19664.</title>
        <authorList>
            <person name="Lucas S."/>
            <person name="Copeland A."/>
            <person name="Lapidus A."/>
            <person name="Glavina del Rio T."/>
            <person name="Dalin E."/>
            <person name="Tice H."/>
            <person name="Bruce D."/>
            <person name="Goodwin L."/>
            <person name="Pitluck S."/>
            <person name="Peters L."/>
            <person name="Mikhailova N."/>
            <person name="Lu M."/>
            <person name="Kyrpides N."/>
            <person name="Mavromatis K."/>
            <person name="Ivanova N."/>
            <person name="Brettin T."/>
            <person name="Detter J.C."/>
            <person name="Han C."/>
            <person name="Larimer F."/>
            <person name="Land M."/>
            <person name="Hauser L."/>
            <person name="Markowitz V."/>
            <person name="Cheng J.-F."/>
            <person name="Hugenholtz P."/>
            <person name="Woyke T."/>
            <person name="Wu D."/>
            <person name="Pukall R."/>
            <person name="Steenblock K."/>
            <person name="Brambilla E."/>
            <person name="Klenk H.-P."/>
            <person name="Eisen J.A."/>
        </authorList>
    </citation>
    <scope>NUCLEOTIDE SEQUENCE [LARGE SCALE GENOMIC DNA]</scope>
    <source>
        <strain evidence="2">DSM 19664 / LMG 22246 / CIP 109416 / KR-200</strain>
    </source>
</reference>
<gene>
    <name evidence="1" type="ordered locus">Deipe_1176</name>
</gene>
<dbReference type="AlphaFoldDB" id="L0A0N8"/>
<dbReference type="Proteomes" id="UP000010467">
    <property type="component" value="Chromosome"/>
</dbReference>
<dbReference type="HOGENOM" id="CLU_3167163_0_0_0"/>
<evidence type="ECO:0000313" key="2">
    <source>
        <dbReference type="Proteomes" id="UP000010467"/>
    </source>
</evidence>
<dbReference type="EMBL" id="CP003382">
    <property type="protein sequence ID" value="AFZ66732.1"/>
    <property type="molecule type" value="Genomic_DNA"/>
</dbReference>
<keyword evidence="2" id="KW-1185">Reference proteome</keyword>